<evidence type="ECO:0000313" key="1">
    <source>
        <dbReference type="EMBL" id="GBM60726.1"/>
    </source>
</evidence>
<evidence type="ECO:0000313" key="2">
    <source>
        <dbReference type="Proteomes" id="UP000499080"/>
    </source>
</evidence>
<dbReference type="Proteomes" id="UP000499080">
    <property type="component" value="Unassembled WGS sequence"/>
</dbReference>
<accession>A0A4Y2H734</accession>
<keyword evidence="2" id="KW-1185">Reference proteome</keyword>
<reference evidence="1 2" key="1">
    <citation type="journal article" date="2019" name="Sci. Rep.">
        <title>Orb-weaving spider Araneus ventricosus genome elucidates the spidroin gene catalogue.</title>
        <authorList>
            <person name="Kono N."/>
            <person name="Nakamura H."/>
            <person name="Ohtoshi R."/>
            <person name="Moran D.A.P."/>
            <person name="Shinohara A."/>
            <person name="Yoshida Y."/>
            <person name="Fujiwara M."/>
            <person name="Mori M."/>
            <person name="Tomita M."/>
            <person name="Arakawa K."/>
        </authorList>
    </citation>
    <scope>NUCLEOTIDE SEQUENCE [LARGE SCALE GENOMIC DNA]</scope>
</reference>
<dbReference type="OrthoDB" id="5920040at2759"/>
<comment type="caution">
    <text evidence="1">The sequence shown here is derived from an EMBL/GenBank/DDBJ whole genome shotgun (WGS) entry which is preliminary data.</text>
</comment>
<protein>
    <recommendedName>
        <fullName evidence="3">Reverse transcriptase domain-containing protein</fullName>
    </recommendedName>
</protein>
<proteinExistence type="predicted"/>
<evidence type="ECO:0008006" key="3">
    <source>
        <dbReference type="Google" id="ProtNLM"/>
    </source>
</evidence>
<dbReference type="EMBL" id="BGPR01001736">
    <property type="protein sequence ID" value="GBM60726.1"/>
    <property type="molecule type" value="Genomic_DNA"/>
</dbReference>
<dbReference type="PANTHER" id="PTHR47331">
    <property type="entry name" value="PHD-TYPE DOMAIN-CONTAINING PROTEIN"/>
    <property type="match status" value="1"/>
</dbReference>
<name>A0A4Y2H734_ARAVE</name>
<sequence length="118" mass="13446">MSLDIGSFFGSSNSIKYYLPHHAVINSSSSTTKLRVVSDDYSGTERNLSLNSILSVGLELQLYKRDLCQILLSFRFPKVVFKADVAKMYRQVLIDSEDQNFQRIVWIYNPSDEIASTN</sequence>
<organism evidence="1 2">
    <name type="scientific">Araneus ventricosus</name>
    <name type="common">Orbweaver spider</name>
    <name type="synonym">Epeira ventricosa</name>
    <dbReference type="NCBI Taxonomy" id="182803"/>
    <lineage>
        <taxon>Eukaryota</taxon>
        <taxon>Metazoa</taxon>
        <taxon>Ecdysozoa</taxon>
        <taxon>Arthropoda</taxon>
        <taxon>Chelicerata</taxon>
        <taxon>Arachnida</taxon>
        <taxon>Araneae</taxon>
        <taxon>Araneomorphae</taxon>
        <taxon>Entelegynae</taxon>
        <taxon>Araneoidea</taxon>
        <taxon>Araneidae</taxon>
        <taxon>Araneus</taxon>
    </lineage>
</organism>
<gene>
    <name evidence="1" type="ORF">AVEN_147980_1</name>
</gene>
<dbReference type="AlphaFoldDB" id="A0A4Y2H734"/>